<dbReference type="EMBL" id="JAQIZT010000017">
    <property type="protein sequence ID" value="KAJ6958891.1"/>
    <property type="molecule type" value="Genomic_DNA"/>
</dbReference>
<dbReference type="Proteomes" id="UP001164929">
    <property type="component" value="Chromosome 17"/>
</dbReference>
<keyword evidence="3" id="KW-1185">Reference proteome</keyword>
<proteinExistence type="predicted"/>
<organism evidence="2 3">
    <name type="scientific">Populus alba x Populus x berolinensis</name>
    <dbReference type="NCBI Taxonomy" id="444605"/>
    <lineage>
        <taxon>Eukaryota</taxon>
        <taxon>Viridiplantae</taxon>
        <taxon>Streptophyta</taxon>
        <taxon>Embryophyta</taxon>
        <taxon>Tracheophyta</taxon>
        <taxon>Spermatophyta</taxon>
        <taxon>Magnoliopsida</taxon>
        <taxon>eudicotyledons</taxon>
        <taxon>Gunneridae</taxon>
        <taxon>Pentapetalae</taxon>
        <taxon>rosids</taxon>
        <taxon>fabids</taxon>
        <taxon>Malpighiales</taxon>
        <taxon>Salicaceae</taxon>
        <taxon>Saliceae</taxon>
        <taxon>Populus</taxon>
    </lineage>
</organism>
<evidence type="ECO:0000313" key="2">
    <source>
        <dbReference type="EMBL" id="KAJ6958891.1"/>
    </source>
</evidence>
<comment type="caution">
    <text evidence="2">The sequence shown here is derived from an EMBL/GenBank/DDBJ whole genome shotgun (WGS) entry which is preliminary data.</text>
</comment>
<protein>
    <submittedName>
        <fullName evidence="2">Uncharacterized protein</fullName>
    </submittedName>
</protein>
<reference evidence="2" key="1">
    <citation type="journal article" date="2023" name="Mol. Ecol. Resour.">
        <title>Chromosome-level genome assembly of a triploid poplar Populus alba 'Berolinensis'.</title>
        <authorList>
            <person name="Chen S."/>
            <person name="Yu Y."/>
            <person name="Wang X."/>
            <person name="Wang S."/>
            <person name="Zhang T."/>
            <person name="Zhou Y."/>
            <person name="He R."/>
            <person name="Meng N."/>
            <person name="Wang Y."/>
            <person name="Liu W."/>
            <person name="Liu Z."/>
            <person name="Liu J."/>
            <person name="Guo Q."/>
            <person name="Huang H."/>
            <person name="Sederoff R.R."/>
            <person name="Wang G."/>
            <person name="Qu G."/>
            <person name="Chen S."/>
        </authorList>
    </citation>
    <scope>NUCLEOTIDE SEQUENCE</scope>
    <source>
        <strain evidence="2">SC-2020</strain>
    </source>
</reference>
<accession>A0AAD6LDY1</accession>
<name>A0AAD6LDY1_9ROSI</name>
<dbReference type="AlphaFoldDB" id="A0AAD6LDY1"/>
<feature type="region of interest" description="Disordered" evidence="1">
    <location>
        <begin position="24"/>
        <end position="57"/>
    </location>
</feature>
<sequence length="57" mass="6173">MLLAWLLLRKNTLITLPKKLISPNVPHCSSNLPHCSSPPPKQPEAISPPSLSSPPPK</sequence>
<evidence type="ECO:0000313" key="3">
    <source>
        <dbReference type="Proteomes" id="UP001164929"/>
    </source>
</evidence>
<gene>
    <name evidence="2" type="ORF">NC653_037224</name>
</gene>
<evidence type="ECO:0000256" key="1">
    <source>
        <dbReference type="SAM" id="MobiDB-lite"/>
    </source>
</evidence>